<dbReference type="OrthoDB" id="3627712at2"/>
<evidence type="ECO:0000313" key="1">
    <source>
        <dbReference type="EMBL" id="EHY88290.1"/>
    </source>
</evidence>
<accession>H8G751</accession>
<dbReference type="Proteomes" id="UP000004705">
    <property type="component" value="Chromosome"/>
</dbReference>
<dbReference type="AlphaFoldDB" id="H8G751"/>
<organism evidence="1 2">
    <name type="scientific">Saccharomonospora azurea NA-128</name>
    <dbReference type="NCBI Taxonomy" id="882081"/>
    <lineage>
        <taxon>Bacteria</taxon>
        <taxon>Bacillati</taxon>
        <taxon>Actinomycetota</taxon>
        <taxon>Actinomycetes</taxon>
        <taxon>Pseudonocardiales</taxon>
        <taxon>Pseudonocardiaceae</taxon>
        <taxon>Saccharomonospora</taxon>
    </lineage>
</organism>
<evidence type="ECO:0000313" key="2">
    <source>
        <dbReference type="Proteomes" id="UP000004705"/>
    </source>
</evidence>
<reference evidence="1 2" key="1">
    <citation type="journal article" date="2012" name="Stand. Genomic Sci.">
        <title>Genome sequence of the soil bacterium Saccharomonospora azurea type strain (NA-128(T)).</title>
        <authorList>
            <person name="Klenk H.P."/>
            <person name="Held B."/>
            <person name="Lucas S."/>
            <person name="Lapidus A."/>
            <person name="Copeland A."/>
            <person name="Hammon N."/>
            <person name="Pitluck S."/>
            <person name="Goodwin L.A."/>
            <person name="Han C."/>
            <person name="Tapia R."/>
            <person name="Brambilla E.M."/>
            <person name="Potter G."/>
            <person name="Land M."/>
            <person name="Ivanova N."/>
            <person name="Rohde M."/>
            <person name="Goker M."/>
            <person name="Detter J.C."/>
            <person name="Kyrpides N.C."/>
            <person name="Woyke T."/>
        </authorList>
    </citation>
    <scope>NUCLEOTIDE SEQUENCE [LARGE SCALE GENOMIC DNA]</scope>
    <source>
        <strain evidence="1 2">NA-128</strain>
    </source>
</reference>
<proteinExistence type="predicted"/>
<keyword evidence="2" id="KW-1185">Reference proteome</keyword>
<name>H8G751_9PSEU</name>
<dbReference type="HOGENOM" id="CLU_2156516_0_0_11"/>
<dbReference type="EMBL" id="CM001466">
    <property type="protein sequence ID" value="EHY88290.1"/>
    <property type="molecule type" value="Genomic_DNA"/>
</dbReference>
<protein>
    <submittedName>
        <fullName evidence="1">Uncharacterized protein</fullName>
    </submittedName>
</protein>
<sequence length="111" mass="11068">MLLSLLPALALTACGGGLPDAADGTDLSACSDGACEVRVTTGDTFDHPELGAVEVVVRDDTIEVSAGSRDGEGNGWNVSGAGTEGHSLNLNGQVFAVVAVDGDQGVLRVGE</sequence>
<gene>
    <name evidence="1" type="ORF">SacazDRAFT_01360</name>
</gene>